<dbReference type="GO" id="GO:0006368">
    <property type="term" value="P:transcription elongation by RNA polymerase II"/>
    <property type="evidence" value="ECO:0007669"/>
    <property type="project" value="InterPro"/>
</dbReference>
<evidence type="ECO:0000259" key="18">
    <source>
        <dbReference type="PROSITE" id="PS50053"/>
    </source>
</evidence>
<protein>
    <recommendedName>
        <fullName evidence="11">Elongin-B</fullName>
    </recommendedName>
    <alternativeName>
        <fullName evidence="14">Elongin 18 kDa subunit</fullName>
    </alternativeName>
    <alternativeName>
        <fullName evidence="12">RNA polymerase II transcription factor SIII subunit B</fullName>
    </alternativeName>
    <alternativeName>
        <fullName evidence="15">SIII p18</fullName>
    </alternativeName>
    <alternativeName>
        <fullName evidence="13">Transcription elongation factor B polypeptide 2</fullName>
    </alternativeName>
</protein>
<comment type="pathway">
    <text evidence="2">Protein modification; protein ubiquitination.</text>
</comment>
<dbReference type="PANTHER" id="PTHR13248:SF4">
    <property type="entry name" value="ELONGIN B"/>
    <property type="match status" value="1"/>
</dbReference>
<keyword evidence="3" id="KW-0597">Phosphoprotein</keyword>
<name>A0A7R9PZY4_9ACAR</name>
<dbReference type="InterPro" id="IPR039049">
    <property type="entry name" value="ELOB"/>
</dbReference>
<gene>
    <name evidence="19" type="ORF">OSB1V03_LOCUS7550</name>
</gene>
<evidence type="ECO:0000256" key="6">
    <source>
        <dbReference type="ARBA" id="ARBA00023015"/>
    </source>
</evidence>
<feature type="compositionally biased region" description="Polar residues" evidence="17">
    <location>
        <begin position="107"/>
        <end position="119"/>
    </location>
</feature>
<accession>A0A7R9PZY4</accession>
<evidence type="ECO:0000256" key="2">
    <source>
        <dbReference type="ARBA" id="ARBA00004906"/>
    </source>
</evidence>
<dbReference type="Proteomes" id="UP000759131">
    <property type="component" value="Unassembled WGS sequence"/>
</dbReference>
<dbReference type="PANTHER" id="PTHR13248">
    <property type="entry name" value="TRANSCRIPTION ELONGATION FACTOR B POLYPEPTIDE 2"/>
    <property type="match status" value="1"/>
</dbReference>
<comment type="subunit">
    <text evidence="16">Heterotrimer of an A (ELOA, ELOA2 or ELOA3P), ELOB and ELOC subunit. The elongin BC complex interacts with EPOP; leading to recruit the elongin BC complex to Polycomb group (PcG) target genes, thereby restricting excessive activity of the PRC2/EED-EZH2 complex. Component of multiple cullin-RING E3 ubiquitin-protein ligase complexes composed of Elongin BC (ELOB and ELOC), a cullin (either CUL2 or CUL5), a catalytic subunit (either RBX1 or RNF7/RBX2), as well as a substrate adapter protein that can be either ASB2, ASB9, ASB11, KLHDC2, KLHDC3, KLHDC10, APPBP2, FEM1A, FEM1B, FEM1C, LRR1, PCMTD1, SOCS1, SOCS2, SOCS5, SPSB1, SPSB3, ELOA, VHL, WSB1 or RAB40C. As part of the Elongin BC E3 ubiquitin ligase complex; interacts with NRBP1. May also interact with DCUN1D1, DCUN1D2, DCUN1D3 and DCUN1D5. May form oligomers as a KLHDC2/KLHDC3-ELOB-ELOC complex; this interaction is autoinhibitory for the E3 ligase complex as the substrate-binding site of KLHDC2/KLHDC3 is blocked in the oligomer.</text>
</comment>
<sequence>MDVFLMIRRKKMTVFLDAKETTSVIDLKRMIAGITKTLPENQRLFKDEEVMDDRKSLTDYNLNPTTAKAQSPATIGLSFRDENGRFEMLEITSLSTPPELPDVMKSPETQCQTHDQSVN</sequence>
<feature type="domain" description="Ubiquitin-like" evidence="18">
    <location>
        <begin position="1"/>
        <end position="64"/>
    </location>
</feature>
<feature type="region of interest" description="Disordered" evidence="17">
    <location>
        <begin position="96"/>
        <end position="119"/>
    </location>
</feature>
<proteinExistence type="inferred from homology"/>
<evidence type="ECO:0000256" key="13">
    <source>
        <dbReference type="ARBA" id="ARBA00080438"/>
    </source>
</evidence>
<keyword evidence="8" id="KW-0539">Nucleus</keyword>
<comment type="similarity">
    <text evidence="10">Belongs to the Elongin B family.</text>
</comment>
<keyword evidence="7" id="KW-0804">Transcription</keyword>
<evidence type="ECO:0000256" key="3">
    <source>
        <dbReference type="ARBA" id="ARBA00022553"/>
    </source>
</evidence>
<evidence type="ECO:0000313" key="19">
    <source>
        <dbReference type="EMBL" id="CAD7627120.1"/>
    </source>
</evidence>
<reference evidence="19" key="1">
    <citation type="submission" date="2020-11" db="EMBL/GenBank/DDBJ databases">
        <authorList>
            <person name="Tran Van P."/>
        </authorList>
    </citation>
    <scope>NUCLEOTIDE SEQUENCE</scope>
</reference>
<evidence type="ECO:0000256" key="9">
    <source>
        <dbReference type="ARBA" id="ARBA00054216"/>
    </source>
</evidence>
<evidence type="ECO:0000256" key="4">
    <source>
        <dbReference type="ARBA" id="ARBA00022786"/>
    </source>
</evidence>
<dbReference type="InterPro" id="IPR000626">
    <property type="entry name" value="Ubiquitin-like_dom"/>
</dbReference>
<dbReference type="PROSITE" id="PS50053">
    <property type="entry name" value="UBIQUITIN_2"/>
    <property type="match status" value="1"/>
</dbReference>
<evidence type="ECO:0000256" key="5">
    <source>
        <dbReference type="ARBA" id="ARBA00022990"/>
    </source>
</evidence>
<dbReference type="AlphaFoldDB" id="A0A7R9PZY4"/>
<comment type="subcellular location">
    <subcellularLocation>
        <location evidence="1">Nucleus</location>
    </subcellularLocation>
</comment>
<dbReference type="CDD" id="cd01788">
    <property type="entry name" value="Ubl_ElonginB"/>
    <property type="match status" value="1"/>
</dbReference>
<evidence type="ECO:0000256" key="8">
    <source>
        <dbReference type="ARBA" id="ARBA00023242"/>
    </source>
</evidence>
<dbReference type="InterPro" id="IPR029071">
    <property type="entry name" value="Ubiquitin-like_domsf"/>
</dbReference>
<evidence type="ECO:0000256" key="11">
    <source>
        <dbReference type="ARBA" id="ARBA00074516"/>
    </source>
</evidence>
<dbReference type="OrthoDB" id="7537057at2759"/>
<dbReference type="FunFam" id="3.10.20.90:FF:000108">
    <property type="entry name" value="Elongin-B"/>
    <property type="match status" value="1"/>
</dbReference>
<dbReference type="Gene3D" id="3.10.20.90">
    <property type="entry name" value="Phosphatidylinositol 3-kinase Catalytic Subunit, Chain A, domain 1"/>
    <property type="match status" value="1"/>
</dbReference>
<comment type="function">
    <text evidence="9">SIII, also known as elongin, is a general transcription elongation factor that increases the RNA polymerase II transcription elongation past template-encoded arresting sites. Subunit A is transcriptionally active and its transcription activity is strongly enhanced by binding to the dimeric complex of the SIII regulatory subunits B and C (elongin BC complex). In embryonic stem cells, the elongin BC complex is recruited by EPOP to Polycomb group (PcG) target genes in order generate genomic region that display both active and repressive chromatin properties, an important feature of pluripotent stem cells.</text>
</comment>
<evidence type="ECO:0000256" key="1">
    <source>
        <dbReference type="ARBA" id="ARBA00004123"/>
    </source>
</evidence>
<dbReference type="EMBL" id="OC859022">
    <property type="protein sequence ID" value="CAD7627120.1"/>
    <property type="molecule type" value="Genomic_DNA"/>
</dbReference>
<keyword evidence="5" id="KW-0007">Acetylation</keyword>
<organism evidence="19">
    <name type="scientific">Medioppia subpectinata</name>
    <dbReference type="NCBI Taxonomy" id="1979941"/>
    <lineage>
        <taxon>Eukaryota</taxon>
        <taxon>Metazoa</taxon>
        <taxon>Ecdysozoa</taxon>
        <taxon>Arthropoda</taxon>
        <taxon>Chelicerata</taxon>
        <taxon>Arachnida</taxon>
        <taxon>Acari</taxon>
        <taxon>Acariformes</taxon>
        <taxon>Sarcoptiformes</taxon>
        <taxon>Oribatida</taxon>
        <taxon>Brachypylina</taxon>
        <taxon>Oppioidea</taxon>
        <taxon>Oppiidae</taxon>
        <taxon>Medioppia</taxon>
    </lineage>
</organism>
<dbReference type="Pfam" id="PF00240">
    <property type="entry name" value="ubiquitin"/>
    <property type="match status" value="1"/>
</dbReference>
<evidence type="ECO:0000313" key="20">
    <source>
        <dbReference type="Proteomes" id="UP000759131"/>
    </source>
</evidence>
<evidence type="ECO:0000256" key="12">
    <source>
        <dbReference type="ARBA" id="ARBA00076690"/>
    </source>
</evidence>
<keyword evidence="6" id="KW-0805">Transcription regulation</keyword>
<evidence type="ECO:0000256" key="7">
    <source>
        <dbReference type="ARBA" id="ARBA00023163"/>
    </source>
</evidence>
<dbReference type="EMBL" id="CAJPIZ010004447">
    <property type="protein sequence ID" value="CAG2107550.1"/>
    <property type="molecule type" value="Genomic_DNA"/>
</dbReference>
<dbReference type="GO" id="GO:0070449">
    <property type="term" value="C:elongin complex"/>
    <property type="evidence" value="ECO:0007669"/>
    <property type="project" value="InterPro"/>
</dbReference>
<evidence type="ECO:0000256" key="15">
    <source>
        <dbReference type="ARBA" id="ARBA00083653"/>
    </source>
</evidence>
<dbReference type="SUPFAM" id="SSF54236">
    <property type="entry name" value="Ubiquitin-like"/>
    <property type="match status" value="1"/>
</dbReference>
<keyword evidence="4" id="KW-0833">Ubl conjugation pathway</keyword>
<evidence type="ECO:0000256" key="14">
    <source>
        <dbReference type="ARBA" id="ARBA00081013"/>
    </source>
</evidence>
<evidence type="ECO:0000256" key="10">
    <source>
        <dbReference type="ARBA" id="ARBA00060803"/>
    </source>
</evidence>
<keyword evidence="20" id="KW-1185">Reference proteome</keyword>
<evidence type="ECO:0000256" key="16">
    <source>
        <dbReference type="ARBA" id="ARBA00093515"/>
    </source>
</evidence>
<dbReference type="GO" id="GO:0030891">
    <property type="term" value="C:VCB complex"/>
    <property type="evidence" value="ECO:0007669"/>
    <property type="project" value="InterPro"/>
</dbReference>
<evidence type="ECO:0000256" key="17">
    <source>
        <dbReference type="SAM" id="MobiDB-lite"/>
    </source>
</evidence>